<evidence type="ECO:0000256" key="3">
    <source>
        <dbReference type="ARBA" id="ARBA00022793"/>
    </source>
</evidence>
<organism evidence="6">
    <name type="scientific">freshwater metagenome</name>
    <dbReference type="NCBI Taxonomy" id="449393"/>
    <lineage>
        <taxon>unclassified sequences</taxon>
        <taxon>metagenomes</taxon>
        <taxon>ecological metagenomes</taxon>
    </lineage>
</organism>
<evidence type="ECO:0000256" key="5">
    <source>
        <dbReference type="ARBA" id="ARBA00023239"/>
    </source>
</evidence>
<dbReference type="PANTHER" id="PTHR11999">
    <property type="entry name" value="GROUP II PYRIDOXAL-5-PHOSPHATE DECARBOXYLASE"/>
    <property type="match status" value="1"/>
</dbReference>
<gene>
    <name evidence="6" type="ORF">UFOPK2810_00446</name>
</gene>
<dbReference type="GO" id="GO:0030170">
    <property type="term" value="F:pyridoxal phosphate binding"/>
    <property type="evidence" value="ECO:0007669"/>
    <property type="project" value="InterPro"/>
</dbReference>
<reference evidence="6" key="1">
    <citation type="submission" date="2020-05" db="EMBL/GenBank/DDBJ databases">
        <authorList>
            <person name="Chiriac C."/>
            <person name="Salcher M."/>
            <person name="Ghai R."/>
            <person name="Kavagutti S V."/>
        </authorList>
    </citation>
    <scope>NUCLEOTIDE SEQUENCE</scope>
</reference>
<dbReference type="GO" id="GO:0019752">
    <property type="term" value="P:carboxylic acid metabolic process"/>
    <property type="evidence" value="ECO:0007669"/>
    <property type="project" value="InterPro"/>
</dbReference>
<comment type="cofactor">
    <cofactor evidence="1">
        <name>pyridoxal 5'-phosphate</name>
        <dbReference type="ChEBI" id="CHEBI:597326"/>
    </cofactor>
</comment>
<dbReference type="SUPFAM" id="SSF53383">
    <property type="entry name" value="PLP-dependent transferases"/>
    <property type="match status" value="1"/>
</dbReference>
<dbReference type="InterPro" id="IPR015424">
    <property type="entry name" value="PyrdxlP-dep_Trfase"/>
</dbReference>
<dbReference type="Pfam" id="PF00282">
    <property type="entry name" value="Pyridoxal_deC"/>
    <property type="match status" value="1"/>
</dbReference>
<keyword evidence="5" id="KW-0456">Lyase</keyword>
<keyword evidence="4" id="KW-0663">Pyridoxal phosphate</keyword>
<evidence type="ECO:0000256" key="2">
    <source>
        <dbReference type="ARBA" id="ARBA00009533"/>
    </source>
</evidence>
<protein>
    <submittedName>
        <fullName evidence="6">Unannotated protein</fullName>
    </submittedName>
</protein>
<accession>A0A6J6T8T9</accession>
<evidence type="ECO:0000256" key="4">
    <source>
        <dbReference type="ARBA" id="ARBA00022898"/>
    </source>
</evidence>
<dbReference type="InterPro" id="IPR010977">
    <property type="entry name" value="Aromatic_deC"/>
</dbReference>
<dbReference type="InterPro" id="IPR015421">
    <property type="entry name" value="PyrdxlP-dep_Trfase_major"/>
</dbReference>
<dbReference type="Gene3D" id="3.90.1150.10">
    <property type="entry name" value="Aspartate Aminotransferase, domain 1"/>
    <property type="match status" value="1"/>
</dbReference>
<evidence type="ECO:0000313" key="6">
    <source>
        <dbReference type="EMBL" id="CAB4743315.1"/>
    </source>
</evidence>
<proteinExistence type="inferred from homology"/>
<evidence type="ECO:0000256" key="1">
    <source>
        <dbReference type="ARBA" id="ARBA00001933"/>
    </source>
</evidence>
<dbReference type="GO" id="GO:0016831">
    <property type="term" value="F:carboxy-lyase activity"/>
    <property type="evidence" value="ECO:0007669"/>
    <property type="project" value="UniProtKB-KW"/>
</dbReference>
<dbReference type="InterPro" id="IPR002129">
    <property type="entry name" value="PyrdxlP-dep_de-COase"/>
</dbReference>
<comment type="similarity">
    <text evidence="2">Belongs to the group II decarboxylase family.</text>
</comment>
<keyword evidence="3" id="KW-0210">Decarboxylase</keyword>
<dbReference type="GO" id="GO:0006520">
    <property type="term" value="P:amino acid metabolic process"/>
    <property type="evidence" value="ECO:0007669"/>
    <property type="project" value="InterPro"/>
</dbReference>
<dbReference type="AlphaFoldDB" id="A0A6J6T8T9"/>
<dbReference type="PRINTS" id="PR00800">
    <property type="entry name" value="YHDCRBOXLASE"/>
</dbReference>
<dbReference type="InterPro" id="IPR015422">
    <property type="entry name" value="PyrdxlP-dep_Trfase_small"/>
</dbReference>
<dbReference type="PANTHER" id="PTHR11999:SF70">
    <property type="entry name" value="MIP05841P"/>
    <property type="match status" value="1"/>
</dbReference>
<sequence>MNPHPSGADLRSTAWHGMADSLALGDRRLEALDHAAALVAHAWAEFDQAREIETLPSEQLLASLRESLPEFSSDVIKGLDDASAVLDASLAQARPRYFAYIGSSGLEVGALADLLAHSYDINLALDAGAASRLEAQTIDWLGEFLGYPAATGSFTSGGTISNLTALAAARERALPGSRAHGLGGHRCAVYCSEEAHYSIMRAAELLGIGRDWVRPIPLDAERRMEPSALAERIDGDIHDGITPIAVIATAGTTLTGAVDPLDELAHVCERLGVWLHVDGAYGLPAAAVPATAHLFQGLTRADSVTVDCHKWMFVPKACSAVLVRDPRALFDVFAHDEAYVPHADGVLNAVDITLEYSRPMRALKLWLAFRVHGAAAFRQAIARNCEQAQHLYSLAADRVGIDVLASAPQLSIVPIRSRAPGCPDVNAHNAELCRRLQADGRVYVSPATIDGEVWLRPCFTNFRTTTDDVDLLLSLVETLGASCRDHG</sequence>
<dbReference type="Gene3D" id="3.40.640.10">
    <property type="entry name" value="Type I PLP-dependent aspartate aminotransferase-like (Major domain)"/>
    <property type="match status" value="1"/>
</dbReference>
<dbReference type="EMBL" id="CAEZYZ010000053">
    <property type="protein sequence ID" value="CAB4743315.1"/>
    <property type="molecule type" value="Genomic_DNA"/>
</dbReference>
<name>A0A6J6T8T9_9ZZZZ</name>